<dbReference type="GO" id="GO:0006417">
    <property type="term" value="P:regulation of translation"/>
    <property type="evidence" value="ECO:0007669"/>
    <property type="project" value="UniProtKB-KW"/>
</dbReference>
<evidence type="ECO:0000256" key="5">
    <source>
        <dbReference type="ARBA" id="ARBA00022917"/>
    </source>
</evidence>
<keyword evidence="2 6" id="KW-0396">Initiation factor</keyword>
<dbReference type="EMBL" id="MBFS01003419">
    <property type="protein sequence ID" value="PVU86754.1"/>
    <property type="molecule type" value="Genomic_DNA"/>
</dbReference>
<proteinExistence type="inferred from homology"/>
<evidence type="ECO:0000313" key="8">
    <source>
        <dbReference type="Proteomes" id="UP000245609"/>
    </source>
</evidence>
<dbReference type="PANTHER" id="PTHR11960">
    <property type="entry name" value="EUKARYOTIC TRANSLATION INITIATION FACTOR 4E RELATED"/>
    <property type="match status" value="1"/>
</dbReference>
<keyword evidence="3" id="KW-0810">Translation regulation</keyword>
<dbReference type="Proteomes" id="UP000245609">
    <property type="component" value="Unassembled WGS sequence"/>
</dbReference>
<evidence type="ECO:0000313" key="7">
    <source>
        <dbReference type="EMBL" id="PVU86754.1"/>
    </source>
</evidence>
<accession>A0A2T9Y3B7</accession>
<dbReference type="PANTHER" id="PTHR11960:SF8">
    <property type="entry name" value="EUKARYOTIC TRANSLATION INITIATION FACTOR 4E1-RELATED"/>
    <property type="match status" value="1"/>
</dbReference>
<reference evidence="7 8" key="1">
    <citation type="journal article" date="2018" name="MBio">
        <title>Comparative Genomics Reveals the Core Gene Toolbox for the Fungus-Insect Symbiosis.</title>
        <authorList>
            <person name="Wang Y."/>
            <person name="Stata M."/>
            <person name="Wang W."/>
            <person name="Stajich J.E."/>
            <person name="White M.M."/>
            <person name="Moncalvo J.M."/>
        </authorList>
    </citation>
    <scope>NUCLEOTIDE SEQUENCE [LARGE SCALE GENOMIC DNA]</scope>
    <source>
        <strain evidence="7 8">SC-DP-2</strain>
    </source>
</reference>
<evidence type="ECO:0008006" key="9">
    <source>
        <dbReference type="Google" id="ProtNLM"/>
    </source>
</evidence>
<evidence type="ECO:0000256" key="2">
    <source>
        <dbReference type="ARBA" id="ARBA00022540"/>
    </source>
</evidence>
<name>A0A2T9Y3B7_9FUNG</name>
<keyword evidence="5 6" id="KW-0648">Protein biosynthesis</keyword>
<dbReference type="InterPro" id="IPR001040">
    <property type="entry name" value="TIF_eIF_4E"/>
</dbReference>
<dbReference type="GO" id="GO:0000340">
    <property type="term" value="F:RNA 7-methylguanosine cap binding"/>
    <property type="evidence" value="ECO:0007669"/>
    <property type="project" value="TreeGrafter"/>
</dbReference>
<evidence type="ECO:0000256" key="3">
    <source>
        <dbReference type="ARBA" id="ARBA00022845"/>
    </source>
</evidence>
<sequence>MTTLTTAFTDGENFDSFHPLVDEWTVWYDSPSKKVTEQNWMANIKKAADFQTLEDFWSVLNNIPGVNQIPVGANYHVFKNGIKPMWEDPANTKGGRLSVTFNKSAGDTIQNLWFRALAVIVGSDLSIENVCGAVFSNRKVSYRISLWLRNYETKDANVDIA</sequence>
<organism evidence="7 8">
    <name type="scientific">Smittium megazygosporum</name>
    <dbReference type="NCBI Taxonomy" id="133381"/>
    <lineage>
        <taxon>Eukaryota</taxon>
        <taxon>Fungi</taxon>
        <taxon>Fungi incertae sedis</taxon>
        <taxon>Zoopagomycota</taxon>
        <taxon>Kickxellomycotina</taxon>
        <taxon>Harpellomycetes</taxon>
        <taxon>Harpellales</taxon>
        <taxon>Legeriomycetaceae</taxon>
        <taxon>Smittium</taxon>
    </lineage>
</organism>
<dbReference type="OrthoDB" id="590761at2759"/>
<protein>
    <recommendedName>
        <fullName evidence="9">Eukaryotic translation initiation factor 4E</fullName>
    </recommendedName>
</protein>
<dbReference type="GO" id="GO:0016281">
    <property type="term" value="C:eukaryotic translation initiation factor 4F complex"/>
    <property type="evidence" value="ECO:0007669"/>
    <property type="project" value="TreeGrafter"/>
</dbReference>
<keyword evidence="8" id="KW-1185">Reference proteome</keyword>
<dbReference type="GO" id="GO:0003743">
    <property type="term" value="F:translation initiation factor activity"/>
    <property type="evidence" value="ECO:0007669"/>
    <property type="project" value="UniProtKB-KW"/>
</dbReference>
<evidence type="ECO:0000256" key="6">
    <source>
        <dbReference type="RuleBase" id="RU004374"/>
    </source>
</evidence>
<dbReference type="SUPFAM" id="SSF55418">
    <property type="entry name" value="eIF4e-like"/>
    <property type="match status" value="1"/>
</dbReference>
<comment type="caution">
    <text evidence="7">The sequence shown here is derived from an EMBL/GenBank/DDBJ whole genome shotgun (WGS) entry which is preliminary data.</text>
</comment>
<dbReference type="InterPro" id="IPR023398">
    <property type="entry name" value="TIF_eIF4e-like"/>
</dbReference>
<evidence type="ECO:0000256" key="4">
    <source>
        <dbReference type="ARBA" id="ARBA00022884"/>
    </source>
</evidence>
<comment type="similarity">
    <text evidence="1 6">Belongs to the eukaryotic initiation factor 4E family.</text>
</comment>
<keyword evidence="4 6" id="KW-0694">RNA-binding</keyword>
<dbReference type="Pfam" id="PF01652">
    <property type="entry name" value="IF4E"/>
    <property type="match status" value="1"/>
</dbReference>
<dbReference type="STRING" id="133381.A0A2T9Y3B7"/>
<evidence type="ECO:0000256" key="1">
    <source>
        <dbReference type="ARBA" id="ARBA00009860"/>
    </source>
</evidence>
<dbReference type="AlphaFoldDB" id="A0A2T9Y3B7"/>
<gene>
    <name evidence="7" type="ORF">BB560_006607</name>
</gene>
<dbReference type="Gene3D" id="3.30.760.10">
    <property type="entry name" value="RNA Cap, Translation Initiation Factor Eif4e"/>
    <property type="match status" value="1"/>
</dbReference>